<evidence type="ECO:0000256" key="1">
    <source>
        <dbReference type="SAM" id="Phobius"/>
    </source>
</evidence>
<accession>A0A921FYF1</accession>
<name>A0A921FYF1_SPOPS</name>
<comment type="caution">
    <text evidence="2">The sequence shown here is derived from an EMBL/GenBank/DDBJ whole genome shotgun (WGS) entry which is preliminary data.</text>
</comment>
<reference evidence="2" key="2">
    <citation type="submission" date="2021-09" db="EMBL/GenBank/DDBJ databases">
        <authorList>
            <person name="Gilroy R."/>
        </authorList>
    </citation>
    <scope>NUCLEOTIDE SEQUENCE</scope>
    <source>
        <strain evidence="2">CHK171-7178</strain>
    </source>
</reference>
<feature type="transmembrane region" description="Helical" evidence="1">
    <location>
        <begin position="84"/>
        <end position="108"/>
    </location>
</feature>
<gene>
    <name evidence="2" type="ORF">K8V56_05280</name>
</gene>
<evidence type="ECO:0000313" key="2">
    <source>
        <dbReference type="EMBL" id="HJF31177.1"/>
    </source>
</evidence>
<reference evidence="2" key="1">
    <citation type="journal article" date="2021" name="PeerJ">
        <title>Extensive microbial diversity within the chicken gut microbiome revealed by metagenomics and culture.</title>
        <authorList>
            <person name="Gilroy R."/>
            <person name="Ravi A."/>
            <person name="Getino M."/>
            <person name="Pursley I."/>
            <person name="Horton D.L."/>
            <person name="Alikhan N.F."/>
            <person name="Baker D."/>
            <person name="Gharbi K."/>
            <person name="Hall N."/>
            <person name="Watson M."/>
            <person name="Adriaenssens E.M."/>
            <person name="Foster-Nyarko E."/>
            <person name="Jarju S."/>
            <person name="Secka A."/>
            <person name="Antonio M."/>
            <person name="Oren A."/>
            <person name="Chaudhuri R.R."/>
            <person name="La Ragione R."/>
            <person name="Hildebrand F."/>
            <person name="Pallen M.J."/>
        </authorList>
    </citation>
    <scope>NUCLEOTIDE SEQUENCE</scope>
    <source>
        <strain evidence="2">CHK171-7178</strain>
    </source>
</reference>
<feature type="transmembrane region" description="Helical" evidence="1">
    <location>
        <begin position="120"/>
        <end position="143"/>
    </location>
</feature>
<dbReference type="Proteomes" id="UP000698173">
    <property type="component" value="Unassembled WGS sequence"/>
</dbReference>
<keyword evidence="1" id="KW-1133">Transmembrane helix</keyword>
<protein>
    <submittedName>
        <fullName evidence="2">ABC transporter permease</fullName>
    </submittedName>
</protein>
<organism evidence="2 3">
    <name type="scientific">Sporosarcina psychrophila</name>
    <name type="common">Bacillus psychrophilus</name>
    <dbReference type="NCBI Taxonomy" id="1476"/>
    <lineage>
        <taxon>Bacteria</taxon>
        <taxon>Bacillati</taxon>
        <taxon>Bacillota</taxon>
        <taxon>Bacilli</taxon>
        <taxon>Bacillales</taxon>
        <taxon>Caryophanaceae</taxon>
        <taxon>Sporosarcina</taxon>
    </lineage>
</organism>
<evidence type="ECO:0000313" key="3">
    <source>
        <dbReference type="Proteomes" id="UP000698173"/>
    </source>
</evidence>
<feature type="transmembrane region" description="Helical" evidence="1">
    <location>
        <begin position="18"/>
        <end position="35"/>
    </location>
</feature>
<feature type="transmembrane region" description="Helical" evidence="1">
    <location>
        <begin position="155"/>
        <end position="173"/>
    </location>
</feature>
<sequence length="236" mass="26815">MKGLIHYQFATYIRTHKYVPPVSVFIMMLVINYTYTPNPILDSYSFTSLMLFFLMGWVTITILHAEDEGQKQITIMHAKNKGTYYLSLVLNCALSGLILSIVAVAYPVVIHAFKPELHSVHIVIGLLAHFSLAILSIALSLFFTRELVKSNVNSWWGVISILIVSLVIAVLKAEILKFKLLNWILPPLHYSLEIMSVGDQITSIPAEVFAQFTWILVYSIVLIVFFLAIVQTKWIR</sequence>
<feature type="transmembrane region" description="Helical" evidence="1">
    <location>
        <begin position="208"/>
        <end position="230"/>
    </location>
</feature>
<proteinExistence type="predicted"/>
<feature type="transmembrane region" description="Helical" evidence="1">
    <location>
        <begin position="41"/>
        <end position="63"/>
    </location>
</feature>
<dbReference type="AlphaFoldDB" id="A0A921FYF1"/>
<dbReference type="EMBL" id="DYWT01000090">
    <property type="protein sequence ID" value="HJF31177.1"/>
    <property type="molecule type" value="Genomic_DNA"/>
</dbReference>
<keyword evidence="1" id="KW-0472">Membrane</keyword>
<keyword evidence="1" id="KW-0812">Transmembrane</keyword>